<dbReference type="OrthoDB" id="9780425at2"/>
<protein>
    <submittedName>
        <fullName evidence="2">Uroporphyrinogen decarboxylase</fullName>
        <ecNumber evidence="2">4.1.1.37</ecNumber>
    </submittedName>
</protein>
<dbReference type="GO" id="GO:0004853">
    <property type="term" value="F:uroporphyrinogen decarboxylase activity"/>
    <property type="evidence" value="ECO:0007669"/>
    <property type="project" value="UniProtKB-EC"/>
</dbReference>
<evidence type="ECO:0000313" key="2">
    <source>
        <dbReference type="EMBL" id="QGP93693.1"/>
    </source>
</evidence>
<dbReference type="InterPro" id="IPR000257">
    <property type="entry name" value="Uroporphyrinogen_deCOase"/>
</dbReference>
<dbReference type="CDD" id="cd03465">
    <property type="entry name" value="URO-D_like"/>
    <property type="match status" value="1"/>
</dbReference>
<feature type="domain" description="Uroporphyrinogen decarboxylase (URO-D)" evidence="1">
    <location>
        <begin position="6"/>
        <end position="345"/>
    </location>
</feature>
<evidence type="ECO:0000259" key="1">
    <source>
        <dbReference type="Pfam" id="PF01208"/>
    </source>
</evidence>
<dbReference type="EMBL" id="CP046244">
    <property type="protein sequence ID" value="QGP93693.1"/>
    <property type="molecule type" value="Genomic_DNA"/>
</dbReference>
<dbReference type="Proteomes" id="UP000425916">
    <property type="component" value="Chromosome"/>
</dbReference>
<dbReference type="AlphaFoldDB" id="A0A6I5ZUJ0"/>
<dbReference type="EC" id="4.1.1.37" evidence="2"/>
<dbReference type="InterPro" id="IPR038071">
    <property type="entry name" value="UROD/MetE-like_sf"/>
</dbReference>
<dbReference type="GO" id="GO:0006779">
    <property type="term" value="P:porphyrin-containing compound biosynthetic process"/>
    <property type="evidence" value="ECO:0007669"/>
    <property type="project" value="InterPro"/>
</dbReference>
<accession>A0A6I5ZUJ0</accession>
<keyword evidence="2" id="KW-0456">Lyase</keyword>
<organism evidence="2 3">
    <name type="scientific">Neomoorella glycerini</name>
    <dbReference type="NCBI Taxonomy" id="55779"/>
    <lineage>
        <taxon>Bacteria</taxon>
        <taxon>Bacillati</taxon>
        <taxon>Bacillota</taxon>
        <taxon>Clostridia</taxon>
        <taxon>Neomoorellales</taxon>
        <taxon>Neomoorellaceae</taxon>
        <taxon>Neomoorella</taxon>
    </lineage>
</organism>
<reference evidence="2 3" key="1">
    <citation type="submission" date="2019-11" db="EMBL/GenBank/DDBJ databases">
        <title>Genome sequence of Moorella glycerini DSM11254.</title>
        <authorList>
            <person name="Poehlein A."/>
            <person name="Boeer T."/>
            <person name="Daniel R."/>
        </authorList>
    </citation>
    <scope>NUCLEOTIDE SEQUENCE [LARGE SCALE GENOMIC DNA]</scope>
    <source>
        <strain evidence="2 3">DSM 11254</strain>
    </source>
</reference>
<proteinExistence type="predicted"/>
<dbReference type="InterPro" id="IPR052024">
    <property type="entry name" value="Methanogen_methyltrans"/>
</dbReference>
<dbReference type="Gene3D" id="3.20.20.210">
    <property type="match status" value="1"/>
</dbReference>
<dbReference type="PANTHER" id="PTHR47099:SF1">
    <property type="entry name" value="METHYLCOBAMIDE:COM METHYLTRANSFERASE MTBA"/>
    <property type="match status" value="1"/>
</dbReference>
<sequence length="349" mass="39187">MNSYQAALKAINFEEAAHVPVVLWVVGQTYAPFAGIPDNEYYADPDKMLNAQMYFYERFPDVFTVPGLWPDLGTIPELGALGAQIEFPATAPPQVRQPALEDIRKVEKLQVPDPRQADYTSQVLAYLRYFLKNVPAEPRQKHGFLDGHLFCGGPGEIAALMVGYDKISFAMFDYPELVHQLLRKVTNFIKSYLAAQMEIVGPAKRLCLWDHFPGMLSHQMYAEFVHPYLYEVFAFVGDAEIKVYHNENNYPHLMDLVREIPANVVHVGAAHDLVATKKVMGKCVMGNIHPIKELIQAPEEELRQKCREIIRTAGPGGGLWLSTAGGMAPETTAERMAILVEVAQEMVLR</sequence>
<gene>
    <name evidence="2" type="primary">hemE_11</name>
    <name evidence="2" type="ORF">MGLY_31150</name>
</gene>
<keyword evidence="3" id="KW-1185">Reference proteome</keyword>
<dbReference type="SUPFAM" id="SSF51726">
    <property type="entry name" value="UROD/MetE-like"/>
    <property type="match status" value="1"/>
</dbReference>
<name>A0A6I5ZUJ0_9FIRM</name>
<dbReference type="Pfam" id="PF01208">
    <property type="entry name" value="URO-D"/>
    <property type="match status" value="1"/>
</dbReference>
<dbReference type="PANTHER" id="PTHR47099">
    <property type="entry name" value="METHYLCOBAMIDE:COM METHYLTRANSFERASE MTBA"/>
    <property type="match status" value="1"/>
</dbReference>
<dbReference type="RefSeq" id="WP_156275341.1">
    <property type="nucleotide sequence ID" value="NZ_CP046244.1"/>
</dbReference>
<evidence type="ECO:0000313" key="3">
    <source>
        <dbReference type="Proteomes" id="UP000425916"/>
    </source>
</evidence>